<dbReference type="EMBL" id="LAZR01055421">
    <property type="protein sequence ID" value="KKK76398.1"/>
    <property type="molecule type" value="Genomic_DNA"/>
</dbReference>
<keyword evidence="1" id="KW-0472">Membrane</keyword>
<sequence length="71" mass="7170">MKTLLKNKAAKLALVATGVMGSASAFAADHSAAITTAVDEGSANYTLIITGVITVAAAGFCVGMIVSWLRK</sequence>
<gene>
    <name evidence="2" type="ORF">LCGC14_2864010</name>
</gene>
<evidence type="ECO:0000313" key="2">
    <source>
        <dbReference type="EMBL" id="KKK76398.1"/>
    </source>
</evidence>
<accession>A0A0F8Y564</accession>
<dbReference type="AlphaFoldDB" id="A0A0F8Y564"/>
<keyword evidence="1" id="KW-1133">Transmembrane helix</keyword>
<keyword evidence="1" id="KW-0812">Transmembrane</keyword>
<proteinExistence type="predicted"/>
<comment type="caution">
    <text evidence="2">The sequence shown here is derived from an EMBL/GenBank/DDBJ whole genome shotgun (WGS) entry which is preliminary data.</text>
</comment>
<reference evidence="2" key="1">
    <citation type="journal article" date="2015" name="Nature">
        <title>Complex archaea that bridge the gap between prokaryotes and eukaryotes.</title>
        <authorList>
            <person name="Spang A."/>
            <person name="Saw J.H."/>
            <person name="Jorgensen S.L."/>
            <person name="Zaremba-Niedzwiedzka K."/>
            <person name="Martijn J."/>
            <person name="Lind A.E."/>
            <person name="van Eijk R."/>
            <person name="Schleper C."/>
            <person name="Guy L."/>
            <person name="Ettema T.J."/>
        </authorList>
    </citation>
    <scope>NUCLEOTIDE SEQUENCE</scope>
</reference>
<protein>
    <submittedName>
        <fullName evidence="2">Uncharacterized protein</fullName>
    </submittedName>
</protein>
<evidence type="ECO:0000256" key="1">
    <source>
        <dbReference type="SAM" id="Phobius"/>
    </source>
</evidence>
<feature type="transmembrane region" description="Helical" evidence="1">
    <location>
        <begin position="43"/>
        <end position="69"/>
    </location>
</feature>
<name>A0A0F8Y564_9ZZZZ</name>
<organism evidence="2">
    <name type="scientific">marine sediment metagenome</name>
    <dbReference type="NCBI Taxonomy" id="412755"/>
    <lineage>
        <taxon>unclassified sequences</taxon>
        <taxon>metagenomes</taxon>
        <taxon>ecological metagenomes</taxon>
    </lineage>
</organism>